<name>A0A6H1U2A1_9CYAN</name>
<dbReference type="KEGG" id="oxy:HCG48_22130"/>
<dbReference type="Gene3D" id="3.40.50.150">
    <property type="entry name" value="Vaccinia Virus protein VP39"/>
    <property type="match status" value="1"/>
</dbReference>
<dbReference type="RefSeq" id="WP_168571111.1">
    <property type="nucleotide sequence ID" value="NZ_CP051167.1"/>
</dbReference>
<dbReference type="SUPFAM" id="SSF53335">
    <property type="entry name" value="S-adenosyl-L-methionine-dependent methyltransferases"/>
    <property type="match status" value="1"/>
</dbReference>
<dbReference type="GO" id="GO:0008168">
    <property type="term" value="F:methyltransferase activity"/>
    <property type="evidence" value="ECO:0007669"/>
    <property type="project" value="UniProtKB-KW"/>
</dbReference>
<dbReference type="GO" id="GO:0032259">
    <property type="term" value="P:methylation"/>
    <property type="evidence" value="ECO:0007669"/>
    <property type="project" value="UniProtKB-KW"/>
</dbReference>
<dbReference type="Proteomes" id="UP000500857">
    <property type="component" value="Chromosome"/>
</dbReference>
<dbReference type="AlphaFoldDB" id="A0A6H1U2A1"/>
<protein>
    <submittedName>
        <fullName evidence="1">Class I SAM-dependent methyltransferase</fullName>
    </submittedName>
</protein>
<dbReference type="EMBL" id="CP051167">
    <property type="protein sequence ID" value="QIZ72964.1"/>
    <property type="molecule type" value="Genomic_DNA"/>
</dbReference>
<sequence>MDREYITKHRMVTYYNQVRIIKSLGKSVTNILEIGILNSIFAHLMSPNGYQVTTADINPDLKPDILLNLMTDFELPKDTFDVIVAFQVLEHIPYDFFEKVLIKFSEASKKYVVISLPYQSIFMTLQFHASFAWTPKYLKLEIPKFWHSTPLSEEHYWEIGLKGYPKKRILKSIETTGLKLKRQFQDPYYPYHYFFVLEK</sequence>
<dbReference type="Pfam" id="PF13489">
    <property type="entry name" value="Methyltransf_23"/>
    <property type="match status" value="1"/>
</dbReference>
<proteinExistence type="predicted"/>
<evidence type="ECO:0000313" key="1">
    <source>
        <dbReference type="EMBL" id="QIZ72964.1"/>
    </source>
</evidence>
<keyword evidence="1" id="KW-0808">Transferase</keyword>
<keyword evidence="2" id="KW-1185">Reference proteome</keyword>
<accession>A0A6H1U2A1</accession>
<gene>
    <name evidence="1" type="ORF">HCG48_22130</name>
</gene>
<dbReference type="InterPro" id="IPR029063">
    <property type="entry name" value="SAM-dependent_MTases_sf"/>
</dbReference>
<organism evidence="1 2">
    <name type="scientific">Oxynema aestuarii AP17</name>
    <dbReference type="NCBI Taxonomy" id="2064643"/>
    <lineage>
        <taxon>Bacteria</taxon>
        <taxon>Bacillati</taxon>
        <taxon>Cyanobacteriota</taxon>
        <taxon>Cyanophyceae</taxon>
        <taxon>Oscillatoriophycideae</taxon>
        <taxon>Oscillatoriales</taxon>
        <taxon>Oscillatoriaceae</taxon>
        <taxon>Oxynema</taxon>
        <taxon>Oxynema aestuarii</taxon>
    </lineage>
</organism>
<reference evidence="1 2" key="1">
    <citation type="submission" date="2020-04" db="EMBL/GenBank/DDBJ databases">
        <authorList>
            <person name="Basu S."/>
            <person name="Maruthanayagam V."/>
            <person name="Chakraborty S."/>
            <person name="Pramanik A."/>
            <person name="Mukherjee J."/>
            <person name="Brink B."/>
        </authorList>
    </citation>
    <scope>NUCLEOTIDE SEQUENCE [LARGE SCALE GENOMIC DNA]</scope>
    <source>
        <strain evidence="1 2">AP17</strain>
    </source>
</reference>
<keyword evidence="1" id="KW-0489">Methyltransferase</keyword>
<evidence type="ECO:0000313" key="2">
    <source>
        <dbReference type="Proteomes" id="UP000500857"/>
    </source>
</evidence>